<dbReference type="InterPro" id="IPR016024">
    <property type="entry name" value="ARM-type_fold"/>
</dbReference>
<evidence type="ECO:0008006" key="6">
    <source>
        <dbReference type="Google" id="ProtNLM"/>
    </source>
</evidence>
<evidence type="ECO:0000313" key="4">
    <source>
        <dbReference type="EMBL" id="UKJ89508.2"/>
    </source>
</evidence>
<comment type="similarity">
    <text evidence="1">Belongs to the importin alpha family.</text>
</comment>
<dbReference type="SUPFAM" id="SSF48371">
    <property type="entry name" value="ARM repeat"/>
    <property type="match status" value="1"/>
</dbReference>
<gene>
    <name evidence="4" type="ORF">MACJ_002759</name>
</gene>
<dbReference type="EMBL" id="CP056067">
    <property type="protein sequence ID" value="UKJ89508.2"/>
    <property type="molecule type" value="Genomic_DNA"/>
</dbReference>
<evidence type="ECO:0000256" key="2">
    <source>
        <dbReference type="ARBA" id="ARBA00022448"/>
    </source>
</evidence>
<evidence type="ECO:0000256" key="1">
    <source>
        <dbReference type="ARBA" id="ARBA00010394"/>
    </source>
</evidence>
<dbReference type="InterPro" id="IPR011989">
    <property type="entry name" value="ARM-like"/>
</dbReference>
<dbReference type="AlphaFoldDB" id="A0A976M6P3"/>
<dbReference type="PANTHER" id="PTHR23316">
    <property type="entry name" value="IMPORTIN ALPHA"/>
    <property type="match status" value="1"/>
</dbReference>
<organism evidence="4 5">
    <name type="scientific">Theileria orientalis</name>
    <dbReference type="NCBI Taxonomy" id="68886"/>
    <lineage>
        <taxon>Eukaryota</taxon>
        <taxon>Sar</taxon>
        <taxon>Alveolata</taxon>
        <taxon>Apicomplexa</taxon>
        <taxon>Aconoidasida</taxon>
        <taxon>Piroplasmida</taxon>
        <taxon>Theileriidae</taxon>
        <taxon>Theileria</taxon>
    </lineage>
</organism>
<reference evidence="4" key="1">
    <citation type="submission" date="2022-07" db="EMBL/GenBank/DDBJ databases">
        <title>Evaluation of T. orientalis genome assembly methods using nanopore sequencing and analysis of variation between genomes.</title>
        <authorList>
            <person name="Yam J."/>
            <person name="Micallef M.L."/>
            <person name="Liu M."/>
            <person name="Djordjevic S.P."/>
            <person name="Bogema D.R."/>
            <person name="Jenkins C."/>
        </authorList>
    </citation>
    <scope>NUCLEOTIDE SEQUENCE</scope>
    <source>
        <strain evidence="4">Fish Creek</strain>
    </source>
</reference>
<dbReference type="Proteomes" id="UP000244803">
    <property type="component" value="Chromosome 4"/>
</dbReference>
<evidence type="ECO:0000256" key="3">
    <source>
        <dbReference type="ARBA" id="ARBA00022927"/>
    </source>
</evidence>
<name>A0A976M6P3_THEOR</name>
<dbReference type="GO" id="GO:0015031">
    <property type="term" value="P:protein transport"/>
    <property type="evidence" value="ECO:0007669"/>
    <property type="project" value="UniProtKB-KW"/>
</dbReference>
<evidence type="ECO:0000313" key="5">
    <source>
        <dbReference type="Proteomes" id="UP000244803"/>
    </source>
</evidence>
<keyword evidence="3" id="KW-0653">Protein transport</keyword>
<proteinExistence type="inferred from homology"/>
<protein>
    <recommendedName>
        <fullName evidence="6">Importin subunit alpha</fullName>
    </recommendedName>
</protein>
<sequence>MMDRSDELFTDRSEGSMSILATNLENRFKVRDSLCKELIEALSDYSDVYKRLKSITIILNSILVNYGNLIVYDERNYVLSRNDLDKILSVQMLEEKVTRPLISGEYANELQRESAKLLFAVSAHLPMEDYGKLYSQELLVTLISIAQQASMEMSGNRELWTSCISILRNVISHVEYPIEMLSKLVSCIFSIVDEPSVQLCNVIVVKIMFKRPNESENKFPFMEANACFTMKLTKRIMEYLVMVLERTQNTSILTTSCDCLIAICEHAFGVDMFLESGGLKKITDLVLIVNTKHEAMLSLDKYNKRPEVSPKLMSTSPMMKVNQAFHEISFSALSVISKVAFTSNHRQILHLINKEVPETLVKLLNCPLTSAKVKARACNTLGNLGCETDNEVQAVIDAEALTVLMSTFQTELDHSVRVESAYAICACLSKANRKQIGYIISCNSKTNHLGDGTCIALISNMLDFIIKCDPTNESSVKLCRVVLNGMENILKVGEDETKVYKLTENPYIKMFREAEGDVKLSQVCFFPEYNIAKKATAILRGYFKQETHGM</sequence>
<dbReference type="OrthoDB" id="29145at2759"/>
<accession>A0A976M6P3</accession>
<dbReference type="Gene3D" id="1.25.10.10">
    <property type="entry name" value="Leucine-rich Repeat Variant"/>
    <property type="match status" value="1"/>
</dbReference>
<keyword evidence="2" id="KW-0813">Transport</keyword>